<dbReference type="InterPro" id="IPR004827">
    <property type="entry name" value="bZIP"/>
</dbReference>
<dbReference type="PROSITE" id="PS50217">
    <property type="entry name" value="BZIP"/>
    <property type="match status" value="1"/>
</dbReference>
<dbReference type="SUPFAM" id="SSF57959">
    <property type="entry name" value="Leucine zipper domain"/>
    <property type="match status" value="1"/>
</dbReference>
<evidence type="ECO:0000259" key="5">
    <source>
        <dbReference type="PROSITE" id="PS50217"/>
    </source>
</evidence>
<dbReference type="Gene3D" id="1.20.5.170">
    <property type="match status" value="1"/>
</dbReference>
<evidence type="ECO:0000256" key="1">
    <source>
        <dbReference type="ARBA" id="ARBA00023015"/>
    </source>
</evidence>
<proteinExistence type="predicted"/>
<keyword evidence="7" id="KW-1185">Reference proteome</keyword>
<dbReference type="PANTHER" id="PTHR23351">
    <property type="entry name" value="FOS TRANSCRIPTION FACTOR-RELATED"/>
    <property type="match status" value="1"/>
</dbReference>
<sequence>MSATKGVKMSIITTSNSNNSINVSSMPTKVTSYSIFSRKNLVQDEKLVVATLASLKSGDPSQFIKEELKWLIQSRRVAAGKEALKVEFIPPAKNEMTPDEIERAQKRKEQNRLAARRFRRKQRDTNVYLLTKTKQLESSNRSLKNEMGILQQEKQRLCDLLMIHASSCRSHSQKEELKRVLHGMLESSSSAR</sequence>
<dbReference type="CDD" id="cd14692">
    <property type="entry name" value="bZIP_ATF4"/>
    <property type="match status" value="1"/>
</dbReference>
<dbReference type="InterPro" id="IPR000837">
    <property type="entry name" value="AP-1"/>
</dbReference>
<keyword evidence="1" id="KW-0805">Transcription regulation</keyword>
<evidence type="ECO:0000256" key="2">
    <source>
        <dbReference type="ARBA" id="ARBA00023125"/>
    </source>
</evidence>
<reference evidence="6 7" key="1">
    <citation type="submission" date="2024-01" db="EMBL/GenBank/DDBJ databases">
        <title>The genome of the rayed Mediterranean limpet Patella caerulea (Linnaeus, 1758).</title>
        <authorList>
            <person name="Anh-Thu Weber A."/>
            <person name="Halstead-Nussloch G."/>
        </authorList>
    </citation>
    <scope>NUCLEOTIDE SEQUENCE [LARGE SCALE GENOMIC DNA]</scope>
    <source>
        <strain evidence="6">AATW-2023a</strain>
        <tissue evidence="6">Whole specimen</tissue>
    </source>
</reference>
<dbReference type="PROSITE" id="PS00036">
    <property type="entry name" value="BZIP_BASIC"/>
    <property type="match status" value="1"/>
</dbReference>
<dbReference type="Proteomes" id="UP001347796">
    <property type="component" value="Unassembled WGS sequence"/>
</dbReference>
<comment type="caution">
    <text evidence="6">The sequence shown here is derived from an EMBL/GenBank/DDBJ whole genome shotgun (WGS) entry which is preliminary data.</text>
</comment>
<feature type="coiled-coil region" evidence="4">
    <location>
        <begin position="101"/>
        <end position="160"/>
    </location>
</feature>
<dbReference type="Pfam" id="PF00170">
    <property type="entry name" value="bZIP_1"/>
    <property type="match status" value="1"/>
</dbReference>
<dbReference type="InterPro" id="IPR046347">
    <property type="entry name" value="bZIP_sf"/>
</dbReference>
<dbReference type="EMBL" id="JAZGQO010000007">
    <property type="protein sequence ID" value="KAK6181034.1"/>
    <property type="molecule type" value="Genomic_DNA"/>
</dbReference>
<keyword evidence="3" id="KW-0804">Transcription</keyword>
<protein>
    <recommendedName>
        <fullName evidence="5">BZIP domain-containing protein</fullName>
    </recommendedName>
</protein>
<evidence type="ECO:0000256" key="3">
    <source>
        <dbReference type="ARBA" id="ARBA00023163"/>
    </source>
</evidence>
<name>A0AAN8PPH4_PATCE</name>
<dbReference type="PANTHER" id="PTHR23351:SF24">
    <property type="entry name" value="ACTIVATING TRANSCRIPTION FACTOR 3-RELATED"/>
    <property type="match status" value="1"/>
</dbReference>
<keyword evidence="4" id="KW-0175">Coiled coil</keyword>
<dbReference type="AlphaFoldDB" id="A0AAN8PPH4"/>
<evidence type="ECO:0000256" key="4">
    <source>
        <dbReference type="SAM" id="Coils"/>
    </source>
</evidence>
<dbReference type="GO" id="GO:0000978">
    <property type="term" value="F:RNA polymerase II cis-regulatory region sequence-specific DNA binding"/>
    <property type="evidence" value="ECO:0007669"/>
    <property type="project" value="TreeGrafter"/>
</dbReference>
<dbReference type="GO" id="GO:0005634">
    <property type="term" value="C:nucleus"/>
    <property type="evidence" value="ECO:0007669"/>
    <property type="project" value="TreeGrafter"/>
</dbReference>
<feature type="domain" description="BZIP" evidence="5">
    <location>
        <begin position="101"/>
        <end position="164"/>
    </location>
</feature>
<dbReference type="GO" id="GO:0000981">
    <property type="term" value="F:DNA-binding transcription factor activity, RNA polymerase II-specific"/>
    <property type="evidence" value="ECO:0007669"/>
    <property type="project" value="TreeGrafter"/>
</dbReference>
<organism evidence="6 7">
    <name type="scientific">Patella caerulea</name>
    <name type="common">Rayed Mediterranean limpet</name>
    <dbReference type="NCBI Taxonomy" id="87958"/>
    <lineage>
        <taxon>Eukaryota</taxon>
        <taxon>Metazoa</taxon>
        <taxon>Spiralia</taxon>
        <taxon>Lophotrochozoa</taxon>
        <taxon>Mollusca</taxon>
        <taxon>Gastropoda</taxon>
        <taxon>Patellogastropoda</taxon>
        <taxon>Patelloidea</taxon>
        <taxon>Patellidae</taxon>
        <taxon>Patella</taxon>
    </lineage>
</organism>
<accession>A0AAN8PPH4</accession>
<gene>
    <name evidence="6" type="ORF">SNE40_008978</name>
</gene>
<evidence type="ECO:0000313" key="6">
    <source>
        <dbReference type="EMBL" id="KAK6181034.1"/>
    </source>
</evidence>
<evidence type="ECO:0000313" key="7">
    <source>
        <dbReference type="Proteomes" id="UP001347796"/>
    </source>
</evidence>
<keyword evidence="2" id="KW-0238">DNA-binding</keyword>
<dbReference type="SMART" id="SM00338">
    <property type="entry name" value="BRLZ"/>
    <property type="match status" value="1"/>
</dbReference>